<evidence type="ECO:0000313" key="2">
    <source>
        <dbReference type="EMBL" id="MBC8316892.1"/>
    </source>
</evidence>
<dbReference type="Pfam" id="PF12146">
    <property type="entry name" value="Hydrolase_4"/>
    <property type="match status" value="1"/>
</dbReference>
<dbReference type="Proteomes" id="UP000614424">
    <property type="component" value="Unassembled WGS sequence"/>
</dbReference>
<dbReference type="AlphaFoldDB" id="A0A8J6NCV2"/>
<dbReference type="InterPro" id="IPR029058">
    <property type="entry name" value="AB_hydrolase_fold"/>
</dbReference>
<dbReference type="SUPFAM" id="SSF53474">
    <property type="entry name" value="alpha/beta-Hydrolases"/>
    <property type="match status" value="1"/>
</dbReference>
<dbReference type="PANTHER" id="PTHR12277">
    <property type="entry name" value="ALPHA/BETA HYDROLASE DOMAIN-CONTAINING PROTEIN"/>
    <property type="match status" value="1"/>
</dbReference>
<feature type="domain" description="Serine aminopeptidase S33" evidence="1">
    <location>
        <begin position="71"/>
        <end position="179"/>
    </location>
</feature>
<gene>
    <name evidence="2" type="ORF">H8E41_03235</name>
</gene>
<protein>
    <submittedName>
        <fullName evidence="2">Alpha/beta hydrolase</fullName>
    </submittedName>
</protein>
<name>A0A8J6NCV2_9BACT</name>
<dbReference type="InterPro" id="IPR022742">
    <property type="entry name" value="Hydrolase_4"/>
</dbReference>
<dbReference type="EMBL" id="JACNJZ010000059">
    <property type="protein sequence ID" value="MBC8316892.1"/>
    <property type="molecule type" value="Genomic_DNA"/>
</dbReference>
<dbReference type="Gene3D" id="3.40.50.1820">
    <property type="entry name" value="alpha/beta hydrolase"/>
    <property type="match status" value="1"/>
</dbReference>
<accession>A0A8J6NCV2</accession>
<dbReference type="GO" id="GO:0016787">
    <property type="term" value="F:hydrolase activity"/>
    <property type="evidence" value="ECO:0007669"/>
    <property type="project" value="UniProtKB-KW"/>
</dbReference>
<reference evidence="2 3" key="1">
    <citation type="submission" date="2020-08" db="EMBL/GenBank/DDBJ databases">
        <title>Bridging the membrane lipid divide: bacteria of the FCB group superphylum have the potential to synthesize archaeal ether lipids.</title>
        <authorList>
            <person name="Villanueva L."/>
            <person name="Von Meijenfeldt F.A.B."/>
            <person name="Westbye A.B."/>
            <person name="Yadav S."/>
            <person name="Hopmans E.C."/>
            <person name="Dutilh B.E."/>
            <person name="Sinninghe Damste J.S."/>
        </authorList>
    </citation>
    <scope>NUCLEOTIDE SEQUENCE [LARGE SCALE GENOMIC DNA]</scope>
    <source>
        <strain evidence="2">NIOZ-UU47</strain>
    </source>
</reference>
<dbReference type="PANTHER" id="PTHR12277:SF81">
    <property type="entry name" value="PROTEIN ABHD13"/>
    <property type="match status" value="1"/>
</dbReference>
<keyword evidence="2" id="KW-0378">Hydrolase</keyword>
<comment type="caution">
    <text evidence="2">The sequence shown here is derived from an EMBL/GenBank/DDBJ whole genome shotgun (WGS) entry which is preliminary data.</text>
</comment>
<organism evidence="2 3">
    <name type="scientific">Candidatus Desulfobia pelagia</name>
    <dbReference type="NCBI Taxonomy" id="2841692"/>
    <lineage>
        <taxon>Bacteria</taxon>
        <taxon>Pseudomonadati</taxon>
        <taxon>Thermodesulfobacteriota</taxon>
        <taxon>Desulfobulbia</taxon>
        <taxon>Desulfobulbales</taxon>
        <taxon>Desulfobulbaceae</taxon>
        <taxon>Candidatus Desulfobia</taxon>
    </lineage>
</organism>
<sequence length="278" mass="30904">MPNGILSGLLLAAILYISFSATIFFTQTRMVYFPEREIITTPSAIQLPFRDITFRAEDGTRLTGWFIPAANPKGVILFCHGNAGNISHRLDTIDLFHRLGYSTFIFDYRGYGKSEGSPSEKGTYQDVEAAWKHLVDTEGMKHSDIIIFGRSLGSSIGAWLAGQEQPAACILESSFTSAKDVAATLYPYLPVSILCRYKYDSEEALKTSRCPLLFIHSTDDEIIPIKLGRKLFEASPEPKTFIEIEGDHNSGFLLSSRKYEDGIRAFLGSLKTPPPTTK</sequence>
<evidence type="ECO:0000313" key="3">
    <source>
        <dbReference type="Proteomes" id="UP000614424"/>
    </source>
</evidence>
<proteinExistence type="predicted"/>
<evidence type="ECO:0000259" key="1">
    <source>
        <dbReference type="Pfam" id="PF12146"/>
    </source>
</evidence>